<sequence length="146" mass="16846">MYTAKENRAKEMLASADAKMSSNDATPEAIKLVPIPEPKEDLSNFDHWLHAVGFHLEFYGLDDLVSSMKSEYREGPLPAHFKTAADWHRWHRHCLHAYSIIYSQATKVIEQGSMFLTGFNAQPNYCPHKLLMMIKKYKESKIRFTA</sequence>
<dbReference type="AlphaFoldDB" id="A0A8S8Z988"/>
<dbReference type="EMBL" id="NMPR01000371">
    <property type="protein sequence ID" value="KAA8620674.1"/>
    <property type="molecule type" value="Genomic_DNA"/>
</dbReference>
<accession>A0A8S8Z988</accession>
<gene>
    <name evidence="1" type="ORF">SMACR_09687</name>
</gene>
<reference evidence="1 2" key="1">
    <citation type="submission" date="2017-07" db="EMBL/GenBank/DDBJ databases">
        <title>Genome sequence of the Sordaria macrospora wild type strain R19027.</title>
        <authorList>
            <person name="Nowrousian M."/>
            <person name="Teichert I."/>
            <person name="Kueck U."/>
        </authorList>
    </citation>
    <scope>NUCLEOTIDE SEQUENCE [LARGE SCALE GENOMIC DNA]</scope>
    <source>
        <strain evidence="1 2">R19027</strain>
        <tissue evidence="1">Mycelium</tissue>
    </source>
</reference>
<evidence type="ECO:0000313" key="2">
    <source>
        <dbReference type="Proteomes" id="UP000433876"/>
    </source>
</evidence>
<protein>
    <submittedName>
        <fullName evidence="1">Uncharacterized protein</fullName>
    </submittedName>
</protein>
<organism evidence="1 2">
    <name type="scientific">Sordaria macrospora</name>
    <dbReference type="NCBI Taxonomy" id="5147"/>
    <lineage>
        <taxon>Eukaryota</taxon>
        <taxon>Fungi</taxon>
        <taxon>Dikarya</taxon>
        <taxon>Ascomycota</taxon>
        <taxon>Pezizomycotina</taxon>
        <taxon>Sordariomycetes</taxon>
        <taxon>Sordariomycetidae</taxon>
        <taxon>Sordariales</taxon>
        <taxon>Sordariaceae</taxon>
        <taxon>Sordaria</taxon>
    </lineage>
</organism>
<dbReference type="VEuPathDB" id="FungiDB:SMAC_09687"/>
<name>A0A8S8Z988_SORMA</name>
<dbReference type="Proteomes" id="UP000433876">
    <property type="component" value="Unassembled WGS sequence"/>
</dbReference>
<evidence type="ECO:0000313" key="1">
    <source>
        <dbReference type="EMBL" id="KAA8620674.1"/>
    </source>
</evidence>
<proteinExistence type="predicted"/>
<comment type="caution">
    <text evidence="1">The sequence shown here is derived from an EMBL/GenBank/DDBJ whole genome shotgun (WGS) entry which is preliminary data.</text>
</comment>